<organism evidence="1 2">
    <name type="scientific">Mucilaginibacter rubeus</name>
    <dbReference type="NCBI Taxonomy" id="2027860"/>
    <lineage>
        <taxon>Bacteria</taxon>
        <taxon>Pseudomonadati</taxon>
        <taxon>Bacteroidota</taxon>
        <taxon>Sphingobacteriia</taxon>
        <taxon>Sphingobacteriales</taxon>
        <taxon>Sphingobacteriaceae</taxon>
        <taxon>Mucilaginibacter</taxon>
    </lineage>
</organism>
<dbReference type="RefSeq" id="WP_112570616.1">
    <property type="nucleotide sequence ID" value="NZ_CP043450.1"/>
</dbReference>
<dbReference type="InterPro" id="IPR036116">
    <property type="entry name" value="FN3_sf"/>
</dbReference>
<dbReference type="InterPro" id="IPR013783">
    <property type="entry name" value="Ig-like_fold"/>
</dbReference>
<evidence type="ECO:0008006" key="3">
    <source>
        <dbReference type="Google" id="ProtNLM"/>
    </source>
</evidence>
<accession>A0A5C1HXH6</accession>
<name>A0A5C1HXH6_9SPHI</name>
<evidence type="ECO:0000313" key="2">
    <source>
        <dbReference type="Proteomes" id="UP000251402"/>
    </source>
</evidence>
<reference evidence="1" key="1">
    <citation type="submission" date="2019-08" db="EMBL/GenBank/DDBJ databases">
        <title>Comparative genome analysis confer to the adaptation heavy metal polluted environment.</title>
        <authorList>
            <person name="Li Y."/>
        </authorList>
    </citation>
    <scope>NUCLEOTIDE SEQUENCE [LARGE SCALE GENOMIC DNA]</scope>
    <source>
        <strain evidence="1">P1</strain>
    </source>
</reference>
<gene>
    <name evidence="1" type="ORF">DEO27_008860</name>
</gene>
<dbReference type="Proteomes" id="UP000251402">
    <property type="component" value="Chromosome"/>
</dbReference>
<sequence length="229" mass="24753">MKQRIFIILSIVILAACGSKKNDPIAPTLGKPVLLTPAQNEVCTQGSVISTSQSTVTLKWSAAANATSYEVNIKNLSDGTSATQTTANTQFDATLKRNTPYSWWVTSKAASSTITPQSDTWKFYNSGPSVINYAPFPAEILAPTMNQVIKATNGKITLSWNGSDVDNDIVNYDVYLSDSASPILLQAKVSDSNLKDVAVSAAKTYYWKVVTRDSNGNTSVSDIYQFTTN</sequence>
<proteinExistence type="predicted"/>
<dbReference type="AlphaFoldDB" id="A0A5C1HXH6"/>
<dbReference type="KEGG" id="mrub:DEO27_008860"/>
<dbReference type="EMBL" id="CP043450">
    <property type="protein sequence ID" value="QEM10129.1"/>
    <property type="molecule type" value="Genomic_DNA"/>
</dbReference>
<dbReference type="OrthoDB" id="789771at2"/>
<evidence type="ECO:0000313" key="1">
    <source>
        <dbReference type="EMBL" id="QEM10129.1"/>
    </source>
</evidence>
<dbReference type="PROSITE" id="PS51257">
    <property type="entry name" value="PROKAR_LIPOPROTEIN"/>
    <property type="match status" value="1"/>
</dbReference>
<keyword evidence="2" id="KW-1185">Reference proteome</keyword>
<protein>
    <recommendedName>
        <fullName evidence="3">Fibronectin type-III domain-containing protein</fullName>
    </recommendedName>
</protein>
<dbReference type="Gene3D" id="2.60.40.10">
    <property type="entry name" value="Immunoglobulins"/>
    <property type="match status" value="2"/>
</dbReference>
<dbReference type="SUPFAM" id="SSF49265">
    <property type="entry name" value="Fibronectin type III"/>
    <property type="match status" value="1"/>
</dbReference>